<dbReference type="PRINTS" id="PR00300">
    <property type="entry name" value="CLPPROTEASEA"/>
</dbReference>
<dbReference type="InterPro" id="IPR027417">
    <property type="entry name" value="P-loop_NTPase"/>
</dbReference>
<accession>A0A1Y4T3F2</accession>
<dbReference type="Gene3D" id="1.10.8.60">
    <property type="match status" value="1"/>
</dbReference>
<evidence type="ECO:0000259" key="5">
    <source>
        <dbReference type="PROSITE" id="PS51903"/>
    </source>
</evidence>
<evidence type="ECO:0000256" key="1">
    <source>
        <dbReference type="ARBA" id="ARBA00022737"/>
    </source>
</evidence>
<feature type="domain" description="Clp R" evidence="5">
    <location>
        <begin position="2"/>
        <end position="143"/>
    </location>
</feature>
<dbReference type="InterPro" id="IPR003593">
    <property type="entry name" value="AAA+_ATPase"/>
</dbReference>
<keyword evidence="2" id="KW-0547">Nucleotide-binding</keyword>
<dbReference type="GO" id="GO:0005524">
    <property type="term" value="F:ATP binding"/>
    <property type="evidence" value="ECO:0007669"/>
    <property type="project" value="UniProtKB-KW"/>
</dbReference>
<dbReference type="GO" id="GO:0005737">
    <property type="term" value="C:cytoplasm"/>
    <property type="evidence" value="ECO:0007669"/>
    <property type="project" value="TreeGrafter"/>
</dbReference>
<keyword evidence="7" id="KW-1185">Reference proteome</keyword>
<evidence type="ECO:0000256" key="2">
    <source>
        <dbReference type="ARBA" id="ARBA00022741"/>
    </source>
</evidence>
<dbReference type="SUPFAM" id="SSF52540">
    <property type="entry name" value="P-loop containing nucleoside triphosphate hydrolases"/>
    <property type="match status" value="2"/>
</dbReference>
<evidence type="ECO:0000256" key="4">
    <source>
        <dbReference type="PROSITE-ProRule" id="PRU01251"/>
    </source>
</evidence>
<dbReference type="AlphaFoldDB" id="A0A1Y4T3F2"/>
<dbReference type="PANTHER" id="PTHR11638">
    <property type="entry name" value="ATP-DEPENDENT CLP PROTEASE"/>
    <property type="match status" value="1"/>
</dbReference>
<name>A0A1Y4T3F2_9FIRM</name>
<dbReference type="CDD" id="cd19499">
    <property type="entry name" value="RecA-like_ClpB_Hsp104-like"/>
    <property type="match status" value="1"/>
</dbReference>
<dbReference type="EMBL" id="NFLJ01000006">
    <property type="protein sequence ID" value="OUQ35712.1"/>
    <property type="molecule type" value="Genomic_DNA"/>
</dbReference>
<dbReference type="OrthoDB" id="1647643at2"/>
<dbReference type="Gene3D" id="3.40.50.300">
    <property type="entry name" value="P-loop containing nucleotide triphosphate hydrolases"/>
    <property type="match status" value="2"/>
</dbReference>
<dbReference type="InterPro" id="IPR003959">
    <property type="entry name" value="ATPase_AAA_core"/>
</dbReference>
<reference evidence="6 7" key="1">
    <citation type="journal article" date="2018" name="BMC Genomics">
        <title>Whole genome sequencing and function prediction of 133 gut anaerobes isolated from chicken caecum in pure cultures.</title>
        <authorList>
            <person name="Medvecky M."/>
            <person name="Cejkova D."/>
            <person name="Polansky O."/>
            <person name="Karasova D."/>
            <person name="Kubasova T."/>
            <person name="Cizek A."/>
            <person name="Rychlik I."/>
        </authorList>
    </citation>
    <scope>NUCLEOTIDE SEQUENCE [LARGE SCALE GENOMIC DNA]</scope>
    <source>
        <strain evidence="6 7">An13</strain>
    </source>
</reference>
<protein>
    <submittedName>
        <fullName evidence="6">ATPase</fullName>
    </submittedName>
</protein>
<dbReference type="GO" id="GO:0016887">
    <property type="term" value="F:ATP hydrolysis activity"/>
    <property type="evidence" value="ECO:0007669"/>
    <property type="project" value="InterPro"/>
</dbReference>
<dbReference type="RefSeq" id="WP_087357261.1">
    <property type="nucleotide sequence ID" value="NZ_NFLJ01000006.1"/>
</dbReference>
<dbReference type="SUPFAM" id="SSF81923">
    <property type="entry name" value="Double Clp-N motif"/>
    <property type="match status" value="1"/>
</dbReference>
<dbReference type="PANTHER" id="PTHR11638:SF18">
    <property type="entry name" value="HEAT SHOCK PROTEIN 104"/>
    <property type="match status" value="1"/>
</dbReference>
<dbReference type="InterPro" id="IPR050130">
    <property type="entry name" value="ClpA_ClpB"/>
</dbReference>
<dbReference type="SMART" id="SM00382">
    <property type="entry name" value="AAA"/>
    <property type="match status" value="2"/>
</dbReference>
<dbReference type="PROSITE" id="PS51903">
    <property type="entry name" value="CLP_R"/>
    <property type="match status" value="1"/>
</dbReference>
<keyword evidence="3" id="KW-0067">ATP-binding</keyword>
<dbReference type="InterPro" id="IPR036628">
    <property type="entry name" value="Clp_N_dom_sf"/>
</dbReference>
<dbReference type="CDD" id="cd00009">
    <property type="entry name" value="AAA"/>
    <property type="match status" value="1"/>
</dbReference>
<gene>
    <name evidence="6" type="ORF">B5E75_02710</name>
</gene>
<comment type="caution">
    <text evidence="6">The sequence shown here is derived from an EMBL/GenBank/DDBJ whole genome shotgun (WGS) entry which is preliminary data.</text>
</comment>
<dbReference type="Pfam" id="PF02861">
    <property type="entry name" value="Clp_N"/>
    <property type="match status" value="2"/>
</dbReference>
<dbReference type="InterPro" id="IPR001270">
    <property type="entry name" value="ClpA/B"/>
</dbReference>
<dbReference type="Pfam" id="PF17871">
    <property type="entry name" value="AAA_lid_9"/>
    <property type="match status" value="1"/>
</dbReference>
<evidence type="ECO:0000313" key="6">
    <source>
        <dbReference type="EMBL" id="OUQ35712.1"/>
    </source>
</evidence>
<sequence length="666" mass="76884">MLTQFHEQAQKAIVIAESIAFDLGHSHVGSEHLLLSVLKMKEIPLTKMLKTYHVDDDVIYKDIVRLFGKKDIQPFYMEYSEVVKKILEEAIRLTHERKESKVTINTLCLALLLQRESVAVELLNKYHVSFNQLKEKLSEKQSLLYELDKIHELINFNERVKNENRLMIGREQELEQLFLTLCKKEKNNVLLIGKAGVGKTALVEKLAYKINQKEVPALLQNKVIYELSLSSIVAGTKYRGEFEEKFKKLIDKVIQAKDAILFIDEIHNLIGAGGAEGAIDASNILKPFLARKDLTLIGATTIEEYYQYFEKDQAMNRRFSILKINENTKEETKDILLGLKKQYENYHHIHIPNERLDEIIDLCDQYLLSRVFPDKALDVLDLSCVKAIFQNEQVLQTCHIEKVIEEISGSCLQESSYLDIEQTLHQHIIGQQEAIHQLVESLESLAQYPHSHRPKGVYLLTGSSGVGKTETAKILAKTLHKHFIKLDMSEYSDATSVNKLIGSSPGYIGFDQQSFLFHDMILYPDSIVLLDEIEKAHPQVIHLFLQVFDEGILKDHQHHILSFKDTIIMMTSNITRQNQPVVGFKKKLQSHQYLESFFSKEFLNRIDEIIEYQPLQKQHLQQILLNQTPIPLTDCMIKDILTNYDCQQGARTLLKEMKKYLVSRNR</sequence>
<dbReference type="Pfam" id="PF07724">
    <property type="entry name" value="AAA_2"/>
    <property type="match status" value="1"/>
</dbReference>
<dbReference type="Proteomes" id="UP000195305">
    <property type="component" value="Unassembled WGS sequence"/>
</dbReference>
<organism evidence="6 7">
    <name type="scientific">Massilimicrobiota timonensis</name>
    <dbReference type="NCBI Taxonomy" id="1776392"/>
    <lineage>
        <taxon>Bacteria</taxon>
        <taxon>Bacillati</taxon>
        <taxon>Bacillota</taxon>
        <taxon>Erysipelotrichia</taxon>
        <taxon>Erysipelotrichales</taxon>
        <taxon>Erysipelotrichaceae</taxon>
        <taxon>Massilimicrobiota</taxon>
    </lineage>
</organism>
<keyword evidence="1 4" id="KW-0677">Repeat</keyword>
<dbReference type="InterPro" id="IPR041546">
    <property type="entry name" value="ClpA/ClpB_AAA_lid"/>
</dbReference>
<dbReference type="InterPro" id="IPR004176">
    <property type="entry name" value="Clp_R_N"/>
</dbReference>
<dbReference type="Pfam" id="PF00004">
    <property type="entry name" value="AAA"/>
    <property type="match status" value="1"/>
</dbReference>
<dbReference type="GO" id="GO:0034605">
    <property type="term" value="P:cellular response to heat"/>
    <property type="evidence" value="ECO:0007669"/>
    <property type="project" value="TreeGrafter"/>
</dbReference>
<evidence type="ECO:0000313" key="7">
    <source>
        <dbReference type="Proteomes" id="UP000195305"/>
    </source>
</evidence>
<evidence type="ECO:0000256" key="3">
    <source>
        <dbReference type="ARBA" id="ARBA00022840"/>
    </source>
</evidence>
<dbReference type="Gene3D" id="1.10.1780.10">
    <property type="entry name" value="Clp, N-terminal domain"/>
    <property type="match status" value="1"/>
</dbReference>
<proteinExistence type="predicted"/>